<dbReference type="Gene3D" id="3.40.720.10">
    <property type="entry name" value="Alkaline Phosphatase, subunit A"/>
    <property type="match status" value="1"/>
</dbReference>
<evidence type="ECO:0000313" key="1">
    <source>
        <dbReference type="EMBL" id="EMI20987.1"/>
    </source>
</evidence>
<protein>
    <submittedName>
        <fullName evidence="1">Sulfatase</fullName>
    </submittedName>
</protein>
<feature type="non-terminal residue" evidence="1">
    <location>
        <position position="223"/>
    </location>
</feature>
<keyword evidence="2" id="KW-1185">Reference proteome</keyword>
<dbReference type="AlphaFoldDB" id="M5S005"/>
<evidence type="ECO:0000313" key="2">
    <source>
        <dbReference type="Proteomes" id="UP000011991"/>
    </source>
</evidence>
<dbReference type="EMBL" id="ANOG01000291">
    <property type="protein sequence ID" value="EMI20987.1"/>
    <property type="molecule type" value="Genomic_DNA"/>
</dbReference>
<reference evidence="1 2" key="1">
    <citation type="journal article" date="2013" name="Mar. Genomics">
        <title>Expression of sulfatases in Rhodopirellula baltica and the diversity of sulfatases in the genus Rhodopirellula.</title>
        <authorList>
            <person name="Wegner C.E."/>
            <person name="Richter-Heitmann T."/>
            <person name="Klindworth A."/>
            <person name="Klockow C."/>
            <person name="Richter M."/>
            <person name="Achstetter T."/>
            <person name="Glockner F.O."/>
            <person name="Harder J."/>
        </authorList>
    </citation>
    <scope>NUCLEOTIDE SEQUENCE [LARGE SCALE GENOMIC DNA]</scope>
    <source>
        <strain evidence="1 2">SM1</strain>
    </source>
</reference>
<accession>M5S005</accession>
<comment type="caution">
    <text evidence="1">The sequence shown here is derived from an EMBL/GenBank/DDBJ whole genome shotgun (WGS) entry which is preliminary data.</text>
</comment>
<dbReference type="InterPro" id="IPR017850">
    <property type="entry name" value="Alkaline_phosphatase_core_sf"/>
</dbReference>
<proteinExistence type="predicted"/>
<organism evidence="1 2">
    <name type="scientific">Rhodopirellula maiorica SM1</name>
    <dbReference type="NCBI Taxonomy" id="1265738"/>
    <lineage>
        <taxon>Bacteria</taxon>
        <taxon>Pseudomonadati</taxon>
        <taxon>Planctomycetota</taxon>
        <taxon>Planctomycetia</taxon>
        <taxon>Pirellulales</taxon>
        <taxon>Pirellulaceae</taxon>
        <taxon>Novipirellula</taxon>
    </lineage>
</organism>
<gene>
    <name evidence="1" type="ORF">RMSM_02093</name>
</gene>
<name>M5S005_9BACT</name>
<sequence>MNERKMIVISVEGLAASALGCYGASWNETPAIDLIASRGCLWDRAIAEHDDGLKVLADWIRPPASHDPDHWIPRWNELGAVELVTDDPRLSQQSLDDDFDQSWLIELDPPDAETLPAEELEETHLASLFASLFSRIEDPDPAAVWWLHTQSLVKCWDAPRWLVPLDADELSAGEPSEELDLLPETDMEFDEAECEMPPWVFPDVVPPQVTLTERSHPDLAVAW</sequence>
<dbReference type="Proteomes" id="UP000011991">
    <property type="component" value="Unassembled WGS sequence"/>
</dbReference>
<dbReference type="SUPFAM" id="SSF53649">
    <property type="entry name" value="Alkaline phosphatase-like"/>
    <property type="match status" value="1"/>
</dbReference>